<dbReference type="InterPro" id="IPR001251">
    <property type="entry name" value="CRAL-TRIO_dom"/>
</dbReference>
<dbReference type="InterPro" id="IPR036598">
    <property type="entry name" value="GOLD_dom_sf"/>
</dbReference>
<gene>
    <name evidence="2" type="ORF">TRIADDRAFT_59197</name>
</gene>
<dbReference type="AlphaFoldDB" id="B3S551"/>
<dbReference type="SMART" id="SM00516">
    <property type="entry name" value="SEC14"/>
    <property type="match status" value="1"/>
</dbReference>
<feature type="domain" description="CRAL-TRIO" evidence="1">
    <location>
        <begin position="77"/>
        <end position="254"/>
    </location>
</feature>
<dbReference type="Proteomes" id="UP000009022">
    <property type="component" value="Unassembled WGS sequence"/>
</dbReference>
<dbReference type="PANTHER" id="PTHR23324">
    <property type="entry name" value="SEC14 RELATED PROTEIN"/>
    <property type="match status" value="1"/>
</dbReference>
<dbReference type="InterPro" id="IPR036865">
    <property type="entry name" value="CRAL-TRIO_dom_sf"/>
</dbReference>
<reference evidence="2 3" key="1">
    <citation type="journal article" date="2008" name="Nature">
        <title>The Trichoplax genome and the nature of placozoans.</title>
        <authorList>
            <person name="Srivastava M."/>
            <person name="Begovic E."/>
            <person name="Chapman J."/>
            <person name="Putnam N.H."/>
            <person name="Hellsten U."/>
            <person name="Kawashima T."/>
            <person name="Kuo A."/>
            <person name="Mitros T."/>
            <person name="Salamov A."/>
            <person name="Carpenter M.L."/>
            <person name="Signorovitch A.Y."/>
            <person name="Moreno M.A."/>
            <person name="Kamm K."/>
            <person name="Grimwood J."/>
            <person name="Schmutz J."/>
            <person name="Shapiro H."/>
            <person name="Grigoriev I.V."/>
            <person name="Buss L.W."/>
            <person name="Schierwater B."/>
            <person name="Dellaporta S.L."/>
            <person name="Rokhsar D.S."/>
        </authorList>
    </citation>
    <scope>NUCLEOTIDE SEQUENCE [LARGE SCALE GENOMIC DNA]</scope>
    <source>
        <strain evidence="2 3">Grell-BS-1999</strain>
    </source>
</reference>
<dbReference type="HOGENOM" id="CLU_669643_0_0_1"/>
<dbReference type="EMBL" id="DS985250">
    <property type="protein sequence ID" value="EDV22205.1"/>
    <property type="molecule type" value="Genomic_DNA"/>
</dbReference>
<dbReference type="Pfam" id="PF00650">
    <property type="entry name" value="CRAL_TRIO"/>
    <property type="match status" value="1"/>
</dbReference>
<proteinExistence type="predicted"/>
<dbReference type="PANTHER" id="PTHR23324:SF83">
    <property type="entry name" value="SEC14-LIKE PROTEIN 2"/>
    <property type="match status" value="1"/>
</dbReference>
<dbReference type="eggNOG" id="KOG1471">
    <property type="taxonomic scope" value="Eukaryota"/>
</dbReference>
<dbReference type="GeneID" id="6756441"/>
<name>B3S551_TRIAD</name>
<dbReference type="CDD" id="cd00170">
    <property type="entry name" value="SEC14"/>
    <property type="match status" value="1"/>
</dbReference>
<dbReference type="RefSeq" id="XP_002115360.1">
    <property type="nucleotide sequence ID" value="XM_002115324.1"/>
</dbReference>
<organism evidence="2 3">
    <name type="scientific">Trichoplax adhaerens</name>
    <name type="common">Trichoplax reptans</name>
    <dbReference type="NCBI Taxonomy" id="10228"/>
    <lineage>
        <taxon>Eukaryota</taxon>
        <taxon>Metazoa</taxon>
        <taxon>Placozoa</taxon>
        <taxon>Uniplacotomia</taxon>
        <taxon>Trichoplacea</taxon>
        <taxon>Trichoplacidae</taxon>
        <taxon>Trichoplax</taxon>
    </lineage>
</organism>
<dbReference type="Gene3D" id="3.40.525.10">
    <property type="entry name" value="CRAL-TRIO lipid binding domain"/>
    <property type="match status" value="1"/>
</dbReference>
<accession>B3S551</accession>
<dbReference type="InParanoid" id="B3S551"/>
<dbReference type="GO" id="GO:0005737">
    <property type="term" value="C:cytoplasm"/>
    <property type="evidence" value="ECO:0000318"/>
    <property type="project" value="GO_Central"/>
</dbReference>
<dbReference type="SUPFAM" id="SSF101576">
    <property type="entry name" value="Supernatant protein factor (SPF), C-terminal domain"/>
    <property type="match status" value="1"/>
</dbReference>
<dbReference type="PhylomeDB" id="B3S551"/>
<dbReference type="Gene3D" id="2.60.120.680">
    <property type="entry name" value="GOLD domain"/>
    <property type="match status" value="1"/>
</dbReference>
<protein>
    <recommendedName>
        <fullName evidence="1">CRAL-TRIO domain-containing protein</fullName>
    </recommendedName>
</protein>
<evidence type="ECO:0000259" key="1">
    <source>
        <dbReference type="PROSITE" id="PS50191"/>
    </source>
</evidence>
<keyword evidence="3" id="KW-1185">Reference proteome</keyword>
<dbReference type="KEGG" id="tad:TRIADDRAFT_59197"/>
<sequence>MTIRSLFLVSTVWQPNSSLKDKKSMLHQSNNHPIPRIEVNGLRKISIPGSLINSLPWKTPIELGNSQNHQQSTSIKSSEILDSYYPGGWLPKLSKNNYRVRVELLGNIDVFGMANAVTESDLQAYLLRTQRNIENSQLSGQQPCVLPEKIVIIIDMFLFDMKFLWNALKMGNSFFSQICNAFMKIWPGMIEKIYIIRCPKSFHIFYWTYKSLFIKEFRKKAVILPNYHYQSVLVDELGAEVVPACYGGNLTDTNEDPNCSEWLAYPHKIPKYLYGKALPSLHFGTWKECSVGRKSVYDIDVEISVAGSTLRWEIVFQSNYINVGLYYKGTDKTNPIKKDEDAVIAQKTMKAKCTPTCDGCFCIFPGYYTLELDNSHSLLHSQKIWYCIQVVEPSVEEQRIYLNPFSEITNF</sequence>
<dbReference type="CTD" id="6756441"/>
<dbReference type="InterPro" id="IPR051064">
    <property type="entry name" value="SEC14/CRAL-TRIO_domain"/>
</dbReference>
<evidence type="ECO:0000313" key="2">
    <source>
        <dbReference type="EMBL" id="EDV22205.1"/>
    </source>
</evidence>
<evidence type="ECO:0000313" key="3">
    <source>
        <dbReference type="Proteomes" id="UP000009022"/>
    </source>
</evidence>
<dbReference type="PROSITE" id="PS50191">
    <property type="entry name" value="CRAL_TRIO"/>
    <property type="match status" value="1"/>
</dbReference>
<dbReference type="SUPFAM" id="SSF52087">
    <property type="entry name" value="CRAL/TRIO domain"/>
    <property type="match status" value="1"/>
</dbReference>